<dbReference type="InterPro" id="IPR025714">
    <property type="entry name" value="Methyltranfer_dom"/>
</dbReference>
<organism evidence="3 4">
    <name type="scientific">Canna indica</name>
    <name type="common">Indian-shot</name>
    <dbReference type="NCBI Taxonomy" id="4628"/>
    <lineage>
        <taxon>Eukaryota</taxon>
        <taxon>Viridiplantae</taxon>
        <taxon>Streptophyta</taxon>
        <taxon>Embryophyta</taxon>
        <taxon>Tracheophyta</taxon>
        <taxon>Spermatophyta</taxon>
        <taxon>Magnoliopsida</taxon>
        <taxon>Liliopsida</taxon>
        <taxon>Zingiberales</taxon>
        <taxon>Cannaceae</taxon>
        <taxon>Canna</taxon>
    </lineage>
</organism>
<dbReference type="AlphaFoldDB" id="A0AAQ3L3S3"/>
<protein>
    <submittedName>
        <fullName evidence="3">Methyltransferase-like protein 25 isoform X1</fullName>
    </submittedName>
</protein>
<keyword evidence="1" id="KW-0472">Membrane</keyword>
<gene>
    <name evidence="3" type="ORF">Cni_G28397</name>
</gene>
<proteinExistence type="predicted"/>
<feature type="transmembrane region" description="Helical" evidence="1">
    <location>
        <begin position="207"/>
        <end position="229"/>
    </location>
</feature>
<evidence type="ECO:0000256" key="1">
    <source>
        <dbReference type="SAM" id="Phobius"/>
    </source>
</evidence>
<evidence type="ECO:0000313" key="4">
    <source>
        <dbReference type="Proteomes" id="UP001327560"/>
    </source>
</evidence>
<dbReference type="EMBL" id="CP136898">
    <property type="protein sequence ID" value="WOL19595.1"/>
    <property type="molecule type" value="Genomic_DNA"/>
</dbReference>
<name>A0AAQ3L3S3_9LILI</name>
<keyword evidence="4" id="KW-1185">Reference proteome</keyword>
<dbReference type="Gene3D" id="3.40.50.150">
    <property type="entry name" value="Vaccinia Virus protein VP39"/>
    <property type="match status" value="1"/>
</dbReference>
<dbReference type="PANTHER" id="PTHR12496">
    <property type="entry name" value="CGI-41 METHYLTRANSFERASE"/>
    <property type="match status" value="1"/>
</dbReference>
<dbReference type="InterPro" id="IPR052220">
    <property type="entry name" value="METTL25"/>
</dbReference>
<feature type="domain" description="Methyltransferase" evidence="2">
    <location>
        <begin position="124"/>
        <end position="348"/>
    </location>
</feature>
<keyword evidence="1" id="KW-1133">Transmembrane helix</keyword>
<evidence type="ECO:0000259" key="2">
    <source>
        <dbReference type="Pfam" id="PF13679"/>
    </source>
</evidence>
<dbReference type="Proteomes" id="UP001327560">
    <property type="component" value="Chromosome 9"/>
</dbReference>
<dbReference type="Pfam" id="PF13679">
    <property type="entry name" value="Methyltransf_32"/>
    <property type="match status" value="1"/>
</dbReference>
<dbReference type="PANTHER" id="PTHR12496:SF0">
    <property type="entry name" value="METHYLTRANSFERASE DOMAIN-CONTAINING PROTEIN"/>
    <property type="match status" value="1"/>
</dbReference>
<dbReference type="InterPro" id="IPR029063">
    <property type="entry name" value="SAM-dependent_MTases_sf"/>
</dbReference>
<sequence length="572" mass="64052">MAADTRRYSCETAAQTLEWMNAIADFIRVFKPLLDAHVVNFFKDRLWELVDEQWMDCLRKESVENLLKLPSGFAQDYWPDSLKHFLCNLKSLVLPREQGLMHRISPNLHVASLGTVLSQGMNLKKKHEVEILAAIVSAITRESGAGTIIDVGSGQGYLAQALSFHYQHSVIAIDASLHHANVTNARAERIKKHYAAKLYKSLSNGVFSFWVPYIIFFLLFLLHCVYLTFNTLLISAASLYLKLPRTVTCNVLSSKALTALSIASLCEDNIKESTACGSESKLDDYENLKTDSAEVCSLSNNHYGDSFLVLTGLHACGDLSVNMLRTFMDCEQVRALVGIGCCYNLLSEDYTEKTGNSCGFPISNAAKLSSIILGKNARDLACQSAERWRILNEDAALQNFDVHAFRAAFQMVLDKYFPEIIVSSPSIGRQGKAIRRQQCRRLRESQPNTKGVLGKDCCSGAMGCQEIKIQSQRSNNYMLFEDFCKSGLLRLGCRISEDIDLLEIWNAAQNYTELIGPFWSLRAALGPLVETYILLDRLLFLQEQGNSVEAFLFPIFDPTLSPRNIAIIARKK</sequence>
<keyword evidence="3" id="KW-0808">Transferase</keyword>
<keyword evidence="3" id="KW-0489">Methyltransferase</keyword>
<keyword evidence="1" id="KW-0812">Transmembrane</keyword>
<accession>A0AAQ3L3S3</accession>
<dbReference type="GO" id="GO:0008168">
    <property type="term" value="F:methyltransferase activity"/>
    <property type="evidence" value="ECO:0007669"/>
    <property type="project" value="UniProtKB-KW"/>
</dbReference>
<dbReference type="SUPFAM" id="SSF53335">
    <property type="entry name" value="S-adenosyl-L-methionine-dependent methyltransferases"/>
    <property type="match status" value="1"/>
</dbReference>
<reference evidence="3 4" key="1">
    <citation type="submission" date="2023-10" db="EMBL/GenBank/DDBJ databases">
        <title>Chromosome-scale genome assembly provides insights into flower coloration mechanisms of Canna indica.</title>
        <authorList>
            <person name="Li C."/>
        </authorList>
    </citation>
    <scope>NUCLEOTIDE SEQUENCE [LARGE SCALE GENOMIC DNA]</scope>
    <source>
        <tissue evidence="3">Flower</tissue>
    </source>
</reference>
<dbReference type="GO" id="GO:0032259">
    <property type="term" value="P:methylation"/>
    <property type="evidence" value="ECO:0007669"/>
    <property type="project" value="UniProtKB-KW"/>
</dbReference>
<evidence type="ECO:0000313" key="3">
    <source>
        <dbReference type="EMBL" id="WOL19595.1"/>
    </source>
</evidence>